<proteinExistence type="predicted"/>
<dbReference type="Proteomes" id="UP000790709">
    <property type="component" value="Unassembled WGS sequence"/>
</dbReference>
<protein>
    <submittedName>
        <fullName evidence="1">Uncharacterized protein</fullName>
    </submittedName>
</protein>
<name>A0ACB8BN75_9AGAM</name>
<keyword evidence="2" id="KW-1185">Reference proteome</keyword>
<evidence type="ECO:0000313" key="1">
    <source>
        <dbReference type="EMBL" id="KAH7926701.1"/>
    </source>
</evidence>
<dbReference type="EMBL" id="MU266378">
    <property type="protein sequence ID" value="KAH7926701.1"/>
    <property type="molecule type" value="Genomic_DNA"/>
</dbReference>
<organism evidence="1 2">
    <name type="scientific">Leucogyrophana mollusca</name>
    <dbReference type="NCBI Taxonomy" id="85980"/>
    <lineage>
        <taxon>Eukaryota</taxon>
        <taxon>Fungi</taxon>
        <taxon>Dikarya</taxon>
        <taxon>Basidiomycota</taxon>
        <taxon>Agaricomycotina</taxon>
        <taxon>Agaricomycetes</taxon>
        <taxon>Agaricomycetidae</taxon>
        <taxon>Boletales</taxon>
        <taxon>Boletales incertae sedis</taxon>
        <taxon>Leucogyrophana</taxon>
    </lineage>
</organism>
<accession>A0ACB8BN75</accession>
<gene>
    <name evidence="1" type="ORF">BV22DRAFT_1127942</name>
</gene>
<sequence>MHASLRPSEPSMAEAESSSARRDQRTGASRHEDRTPAVLRRHATSPGAPLRRQTSFSISGPPRPVSDSSSMLLSGPRAGLALSPISSYSHTSWSGSTNTPEQLSPRTPEFTIPPTTHVACANETPITAFLTHFYDADPSATYDAGLNRFSAAEEAHSGLCGNIIDGRQLWSKQLPNLPTENRLEESDTPTPVTAARTTCSNPERRTAEGQLLSGFSVGAHRHPSLPEIRKTRRFARDFGVPLGGRLSQSEMHLPSVDALAPSGTIEEVGDALIDGPEELSAFPLNLQFPRPPSIGPDVANLFTEEETMAVKEFLRVWGSQTRGGPPTTPARVPLPPVLMARRGLEVVEDSEGQDSDEYSLEAEDDEAEAELSMRCSALLDQVSMMVGLPADPGSSGENISDTPAHGHDRTAFEDNRLRSHSDVAQRSSCGTNRGLSGFQIDKASEDVTGLEGRPVRFPPDKTSGLAKVPSQMSLGNCDLPAHEDIPGEARAEMSTRAVRVPVVLAQGMDETTSFEPFQRLPVSRDNSVDIVDSRNVSLRRWGQVFDLQSTGIVTNRSAVSINSEASKTAREAIQPRAPSTKRASALDRLELSLSKLKAHGPASQRRSQTFTEEDTATLPSRGSFFKRERRPSLPAALARPKKHQSSAVFPLTGTTGKGSLRDRHFSSPVHQSVPYLPYAPLHVPDFPEALRAPPRLERYDILQRRSAKQRPLVEDEDVPPMRSFMDMDMGAEKAHSPRRASMRTSVNTEKMRRLGRAAARLSQGVVAWGKNLTGSKKVHD</sequence>
<reference evidence="1" key="1">
    <citation type="journal article" date="2021" name="New Phytol.">
        <title>Evolutionary innovations through gain and loss of genes in the ectomycorrhizal Boletales.</title>
        <authorList>
            <person name="Wu G."/>
            <person name="Miyauchi S."/>
            <person name="Morin E."/>
            <person name="Kuo A."/>
            <person name="Drula E."/>
            <person name="Varga T."/>
            <person name="Kohler A."/>
            <person name="Feng B."/>
            <person name="Cao Y."/>
            <person name="Lipzen A."/>
            <person name="Daum C."/>
            <person name="Hundley H."/>
            <person name="Pangilinan J."/>
            <person name="Johnson J."/>
            <person name="Barry K."/>
            <person name="LaButti K."/>
            <person name="Ng V."/>
            <person name="Ahrendt S."/>
            <person name="Min B."/>
            <person name="Choi I.G."/>
            <person name="Park H."/>
            <person name="Plett J.M."/>
            <person name="Magnuson J."/>
            <person name="Spatafora J.W."/>
            <person name="Nagy L.G."/>
            <person name="Henrissat B."/>
            <person name="Grigoriev I.V."/>
            <person name="Yang Z.L."/>
            <person name="Xu J."/>
            <person name="Martin F.M."/>
        </authorList>
    </citation>
    <scope>NUCLEOTIDE SEQUENCE</scope>
    <source>
        <strain evidence="1">KUC20120723A-06</strain>
    </source>
</reference>
<evidence type="ECO:0000313" key="2">
    <source>
        <dbReference type="Proteomes" id="UP000790709"/>
    </source>
</evidence>
<comment type="caution">
    <text evidence="1">The sequence shown here is derived from an EMBL/GenBank/DDBJ whole genome shotgun (WGS) entry which is preliminary data.</text>
</comment>